<accession>A0A9Q1HH32</accession>
<organism evidence="1 2">
    <name type="scientific">Holothuria leucospilota</name>
    <name type="common">Black long sea cucumber</name>
    <name type="synonym">Mertensiothuria leucospilota</name>
    <dbReference type="NCBI Taxonomy" id="206669"/>
    <lineage>
        <taxon>Eukaryota</taxon>
        <taxon>Metazoa</taxon>
        <taxon>Echinodermata</taxon>
        <taxon>Eleutherozoa</taxon>
        <taxon>Echinozoa</taxon>
        <taxon>Holothuroidea</taxon>
        <taxon>Aspidochirotacea</taxon>
        <taxon>Aspidochirotida</taxon>
        <taxon>Holothuriidae</taxon>
        <taxon>Holothuria</taxon>
    </lineage>
</organism>
<evidence type="ECO:0000313" key="1">
    <source>
        <dbReference type="EMBL" id="KAJ8049662.1"/>
    </source>
</evidence>
<dbReference type="EMBL" id="JAIZAY010000001">
    <property type="protein sequence ID" value="KAJ8049662.1"/>
    <property type="molecule type" value="Genomic_DNA"/>
</dbReference>
<reference evidence="1" key="1">
    <citation type="submission" date="2021-10" db="EMBL/GenBank/DDBJ databases">
        <title>Tropical sea cucumber genome reveals ecological adaptation and Cuvierian tubules defense mechanism.</title>
        <authorList>
            <person name="Chen T."/>
        </authorList>
    </citation>
    <scope>NUCLEOTIDE SEQUENCE</scope>
    <source>
        <strain evidence="1">Nanhai2018</strain>
        <tissue evidence="1">Muscle</tissue>
    </source>
</reference>
<name>A0A9Q1HH32_HOLLE</name>
<comment type="caution">
    <text evidence="1">The sequence shown here is derived from an EMBL/GenBank/DDBJ whole genome shotgun (WGS) entry which is preliminary data.</text>
</comment>
<dbReference type="AlphaFoldDB" id="A0A9Q1HH32"/>
<protein>
    <submittedName>
        <fullName evidence="1">Uncharacterized protein</fullName>
    </submittedName>
</protein>
<sequence>MSLTVPIGSIHAATLHNSRLAPHPCSYSISGTWANTTVAYFTPNPPKSDRPTNVYLNFTAVDDLWFGNIRGNVTRMEDKWVYSFDTSLCGSNGICPIRKGENRVYNETLPSPSTFIRPVSLPEKCLL</sequence>
<proteinExistence type="predicted"/>
<evidence type="ECO:0000313" key="2">
    <source>
        <dbReference type="Proteomes" id="UP001152320"/>
    </source>
</evidence>
<keyword evidence="2" id="KW-1185">Reference proteome</keyword>
<gene>
    <name evidence="1" type="ORF">HOLleu_02505</name>
</gene>
<dbReference type="Proteomes" id="UP001152320">
    <property type="component" value="Chromosome 1"/>
</dbReference>